<dbReference type="RefSeq" id="WP_311363918.1">
    <property type="nucleotide sequence ID" value="NZ_JAVRIC010000004.1"/>
</dbReference>
<evidence type="ECO:0000313" key="2">
    <source>
        <dbReference type="Proteomes" id="UP001254608"/>
    </source>
</evidence>
<organism evidence="1 2">
    <name type="scientific">Banduia mediterranea</name>
    <dbReference type="NCBI Taxonomy" id="3075609"/>
    <lineage>
        <taxon>Bacteria</taxon>
        <taxon>Pseudomonadati</taxon>
        <taxon>Pseudomonadota</taxon>
        <taxon>Gammaproteobacteria</taxon>
        <taxon>Nevskiales</taxon>
        <taxon>Algiphilaceae</taxon>
        <taxon>Banduia</taxon>
    </lineage>
</organism>
<evidence type="ECO:0008006" key="3">
    <source>
        <dbReference type="Google" id="ProtNLM"/>
    </source>
</evidence>
<keyword evidence="2" id="KW-1185">Reference proteome</keyword>
<accession>A0ABU2WFA4</accession>
<dbReference type="EMBL" id="JAVRIC010000004">
    <property type="protein sequence ID" value="MDT0496526.1"/>
    <property type="molecule type" value="Genomic_DNA"/>
</dbReference>
<gene>
    <name evidence="1" type="ORF">RM530_03990</name>
</gene>
<protein>
    <recommendedName>
        <fullName evidence="3">Major tail protein</fullName>
    </recommendedName>
</protein>
<name>A0ABU2WFA4_9GAMM</name>
<proteinExistence type="predicted"/>
<reference evidence="1 2" key="1">
    <citation type="submission" date="2023-09" db="EMBL/GenBank/DDBJ databases">
        <authorList>
            <person name="Rey-Velasco X."/>
        </authorList>
    </citation>
    <scope>NUCLEOTIDE SEQUENCE [LARGE SCALE GENOMIC DNA]</scope>
    <source>
        <strain evidence="1 2">W345</strain>
    </source>
</reference>
<sequence length="247" mass="25744">MSGILCAGDVYFDRLDDAGQSTGIVYLFDAKKFAITEPTQSVIRESRGRDDYGQAKDVVYIKSPATLAIEADEVNAAVLGLALMGDVAALTQADGTVTDAVVGLKLNASVQLPHVNINAVGVVLTNAAGDVTYVEGTDYSINRRMGWMQGLSAGAVATDNKLSYAYSEVTGSTVTGGSKPVIRGRVILDGINLADQSLVIVDVPETRLAPTGELDFASGAYARVALSGLPRTLPGQTGPYTVTLRAA</sequence>
<evidence type="ECO:0000313" key="1">
    <source>
        <dbReference type="EMBL" id="MDT0496526.1"/>
    </source>
</evidence>
<comment type="caution">
    <text evidence="1">The sequence shown here is derived from an EMBL/GenBank/DDBJ whole genome shotgun (WGS) entry which is preliminary data.</text>
</comment>
<dbReference type="Proteomes" id="UP001254608">
    <property type="component" value="Unassembled WGS sequence"/>
</dbReference>